<dbReference type="FunFam" id="1.10.238.10:FF:000014">
    <property type="entry name" value="Dystrobrevin alpha"/>
    <property type="match status" value="1"/>
</dbReference>
<dbReference type="SMART" id="SM00291">
    <property type="entry name" value="ZnF_ZZ"/>
    <property type="match status" value="1"/>
</dbReference>
<reference evidence="19" key="2">
    <citation type="submission" date="2025-08" db="UniProtKB">
        <authorList>
            <consortium name="Ensembl"/>
        </authorList>
    </citation>
    <scope>IDENTIFICATION</scope>
</reference>
<organism evidence="19 20">
    <name type="scientific">Amphiprion percula</name>
    <name type="common">Orange clownfish</name>
    <name type="synonym">Lutjanus percula</name>
    <dbReference type="NCBI Taxonomy" id="161767"/>
    <lineage>
        <taxon>Eukaryota</taxon>
        <taxon>Metazoa</taxon>
        <taxon>Chordata</taxon>
        <taxon>Craniata</taxon>
        <taxon>Vertebrata</taxon>
        <taxon>Euteleostomi</taxon>
        <taxon>Actinopterygii</taxon>
        <taxon>Neopterygii</taxon>
        <taxon>Teleostei</taxon>
        <taxon>Neoteleostei</taxon>
        <taxon>Acanthomorphata</taxon>
        <taxon>Ovalentaria</taxon>
        <taxon>Pomacentridae</taxon>
        <taxon>Amphiprion</taxon>
    </lineage>
</organism>
<keyword evidence="10" id="KW-0770">Synapse</keyword>
<keyword evidence="5 14" id="KW-0963">Cytoplasm</keyword>
<dbReference type="GeneTree" id="ENSGT00940000153897"/>
<keyword evidence="20" id="KW-1185">Reference proteome</keyword>
<evidence type="ECO:0000256" key="7">
    <source>
        <dbReference type="ARBA" id="ARBA00022723"/>
    </source>
</evidence>
<sequence length="698" mass="79305">MVLYERMIEDCGQSGDNMADRRQLFVEMRAQDLDSIRLSTYRTACKLRFVQKKCNLHLVDIWNIIEAFRENGLNTMDLNAELSVARLEVVLSTVFYQLNKRMPTTHQINVEQSISLLLNFLLAAYDPEGHGKISVFVVKLALATICGGKILDKLRYVFSHISDSAGIMVYSQFDQFLREVLKLPMAVFEGPSFSYTEQAVRTCFTQQKKVSLNTFLDTLMSDPPPQCLVWLPLMHRLANVENVFHPVECSYCHTESMMGFRYRCQQCHNYQLCQDCFWRGHASGSHSNQHQMKEYTSWKSPAKKLSHALSKSLSCASSREPPYPMFSELPEKPLNLAHIVPPRPVNITNDYSLSHSMPTSGNPYSTKKLNYNLDVADRLADEHVLIGLYVNMLQNNPKTCLLESSNHQDEEHSLIARYAARLAADAAAQQQRVPTDLPCSLDVNKQQRQLIAELESKNREILQEIQRLRLQHEEASQPPPDRGQQNPTLLAELRLLRQRKDELEQRMSALQESRRELMVQLEQLMMLLKLEEERKQATQGPGSPRSSPSHTISRPIPTPIHSDSAGTTPTHTPQDSLMGVGGDVQEAFAQGPRRNLRNDLLIAADSITNTMSSLVKELNSEGGSETESTVDSEFGRCDLLASTSSDPFFTYKPRPASTADEESFENDLEQQLEDELKLEELMKHRQETDKTCIVTLQQ</sequence>
<dbReference type="GO" id="GO:0099536">
    <property type="term" value="P:synaptic signaling"/>
    <property type="evidence" value="ECO:0007669"/>
    <property type="project" value="TreeGrafter"/>
</dbReference>
<dbReference type="SUPFAM" id="SSF47473">
    <property type="entry name" value="EF-hand"/>
    <property type="match status" value="2"/>
</dbReference>
<evidence type="ECO:0000256" key="14">
    <source>
        <dbReference type="PIRNR" id="PIRNR038204"/>
    </source>
</evidence>
<dbReference type="PANTHER" id="PTHR12268:SF19">
    <property type="entry name" value="DYSTROBREVIN ALPHA"/>
    <property type="match status" value="1"/>
</dbReference>
<reference evidence="19 20" key="1">
    <citation type="submission" date="2018-03" db="EMBL/GenBank/DDBJ databases">
        <title>Finding Nemo's genes: A chromosome-scale reference assembly of the genome of the orange clownfish Amphiprion percula.</title>
        <authorList>
            <person name="Lehmann R."/>
        </authorList>
    </citation>
    <scope>NUCLEOTIDE SEQUENCE</scope>
</reference>
<dbReference type="GO" id="GO:0005886">
    <property type="term" value="C:plasma membrane"/>
    <property type="evidence" value="ECO:0007669"/>
    <property type="project" value="UniProtKB-SubCell"/>
</dbReference>
<dbReference type="PROSITE" id="PS01357">
    <property type="entry name" value="ZF_ZZ_1"/>
    <property type="match status" value="1"/>
</dbReference>
<evidence type="ECO:0000256" key="1">
    <source>
        <dbReference type="ARBA" id="ARBA00004236"/>
    </source>
</evidence>
<dbReference type="GO" id="GO:0005737">
    <property type="term" value="C:cytoplasm"/>
    <property type="evidence" value="ECO:0007669"/>
    <property type="project" value="UniProtKB-SubCell"/>
</dbReference>
<dbReference type="InterPro" id="IPR050774">
    <property type="entry name" value="KCMF1/Dystrophin"/>
</dbReference>
<dbReference type="CDD" id="cd02334">
    <property type="entry name" value="ZZ_dystrophin"/>
    <property type="match status" value="1"/>
</dbReference>
<dbReference type="Ensembl" id="ENSAPET00000004753.1">
    <property type="protein sequence ID" value="ENSAPEP00000004628.1"/>
    <property type="gene ID" value="ENSAPEG00000003227.1"/>
</dbReference>
<comment type="similarity">
    <text evidence="3 14">Belongs to the dystrophin family. Dystrobrevin subfamily.</text>
</comment>
<dbReference type="InterPro" id="IPR000433">
    <property type="entry name" value="Znf_ZZ"/>
</dbReference>
<accession>A0A3P8RVF5</accession>
<reference evidence="19" key="3">
    <citation type="submission" date="2025-09" db="UniProtKB">
        <authorList>
            <consortium name="Ensembl"/>
        </authorList>
    </citation>
    <scope>IDENTIFICATION</scope>
</reference>
<feature type="region of interest" description="Disordered" evidence="17">
    <location>
        <begin position="648"/>
        <end position="670"/>
    </location>
</feature>
<keyword evidence="7" id="KW-0479">Metal-binding</keyword>
<keyword evidence="6" id="KW-0597">Phosphoprotein</keyword>
<dbReference type="Proteomes" id="UP000265080">
    <property type="component" value="Chromosome 10"/>
</dbReference>
<dbReference type="PANTHER" id="PTHR12268">
    <property type="entry name" value="E3 UBIQUITIN-PROTEIN LIGASE KCMF1"/>
    <property type="match status" value="1"/>
</dbReference>
<evidence type="ECO:0000256" key="17">
    <source>
        <dbReference type="SAM" id="MobiDB-lite"/>
    </source>
</evidence>
<evidence type="ECO:0000313" key="20">
    <source>
        <dbReference type="Proteomes" id="UP000265080"/>
    </source>
</evidence>
<feature type="domain" description="ZZ-type" evidence="18">
    <location>
        <begin position="244"/>
        <end position="300"/>
    </location>
</feature>
<dbReference type="FunFam" id="1.10.238.10:FF:000016">
    <property type="entry name" value="Dystrobrevin alpha"/>
    <property type="match status" value="1"/>
</dbReference>
<keyword evidence="12" id="KW-0472">Membrane</keyword>
<evidence type="ECO:0000256" key="9">
    <source>
        <dbReference type="ARBA" id="ARBA00022833"/>
    </source>
</evidence>
<dbReference type="PROSITE" id="PS50135">
    <property type="entry name" value="ZF_ZZ_2"/>
    <property type="match status" value="1"/>
</dbReference>
<dbReference type="Pfam" id="PF09068">
    <property type="entry name" value="EF-hand_2"/>
    <property type="match status" value="1"/>
</dbReference>
<dbReference type="InterPro" id="IPR015153">
    <property type="entry name" value="EF-hand_dom_typ1"/>
</dbReference>
<feature type="coiled-coil region" evidence="16">
    <location>
        <begin position="444"/>
        <end position="534"/>
    </location>
</feature>
<feature type="compositionally biased region" description="Polar residues" evidence="17">
    <location>
        <begin position="537"/>
        <end position="552"/>
    </location>
</feature>
<dbReference type="Pfam" id="PF00569">
    <property type="entry name" value="ZZ"/>
    <property type="match status" value="1"/>
</dbReference>
<dbReference type="Pfam" id="PF09069">
    <property type="entry name" value="EF-hand_3"/>
    <property type="match status" value="1"/>
</dbReference>
<dbReference type="AlphaFoldDB" id="A0A3P8RVF5"/>
<feature type="compositionally biased region" description="Polar residues" evidence="17">
    <location>
        <begin position="564"/>
        <end position="575"/>
    </location>
</feature>
<evidence type="ECO:0000256" key="11">
    <source>
        <dbReference type="ARBA" id="ARBA00023054"/>
    </source>
</evidence>
<evidence type="ECO:0000256" key="13">
    <source>
        <dbReference type="ARBA" id="ARBA00034103"/>
    </source>
</evidence>
<comment type="subcellular location">
    <subcellularLocation>
        <location evidence="1">Cell membrane</location>
    </subcellularLocation>
    <subcellularLocation>
        <location evidence="2 14">Cytoplasm</location>
    </subcellularLocation>
    <subcellularLocation>
        <location evidence="13">Synapse</location>
    </subcellularLocation>
</comment>
<evidence type="ECO:0000256" key="5">
    <source>
        <dbReference type="ARBA" id="ARBA00022490"/>
    </source>
</evidence>
<evidence type="ECO:0000256" key="16">
    <source>
        <dbReference type="SAM" id="Coils"/>
    </source>
</evidence>
<dbReference type="CDD" id="cd16249">
    <property type="entry name" value="EFh_DTNA"/>
    <property type="match status" value="1"/>
</dbReference>
<protein>
    <recommendedName>
        <fullName evidence="14">Dystrobrevin</fullName>
    </recommendedName>
</protein>
<evidence type="ECO:0000256" key="3">
    <source>
        <dbReference type="ARBA" id="ARBA00009563"/>
    </source>
</evidence>
<dbReference type="Gene3D" id="3.30.60.90">
    <property type="match status" value="1"/>
</dbReference>
<dbReference type="FunFam" id="3.30.60.90:FF:000002">
    <property type="entry name" value="Dystrobrevin alpha"/>
    <property type="match status" value="1"/>
</dbReference>
<evidence type="ECO:0000256" key="8">
    <source>
        <dbReference type="ARBA" id="ARBA00022771"/>
    </source>
</evidence>
<keyword evidence="8 15" id="KW-0863">Zinc-finger</keyword>
<evidence type="ECO:0000256" key="12">
    <source>
        <dbReference type="ARBA" id="ARBA00023136"/>
    </source>
</evidence>
<dbReference type="Gene3D" id="1.10.238.10">
    <property type="entry name" value="EF-hand"/>
    <property type="match status" value="2"/>
</dbReference>
<keyword evidence="9" id="KW-0862">Zinc</keyword>
<dbReference type="GO" id="GO:0045202">
    <property type="term" value="C:synapse"/>
    <property type="evidence" value="ECO:0007669"/>
    <property type="project" value="UniProtKB-SubCell"/>
</dbReference>
<evidence type="ECO:0000256" key="6">
    <source>
        <dbReference type="ARBA" id="ARBA00022553"/>
    </source>
</evidence>
<dbReference type="InterPro" id="IPR011992">
    <property type="entry name" value="EF-hand-dom_pair"/>
</dbReference>
<keyword evidence="11 16" id="KW-0175">Coiled coil</keyword>
<dbReference type="InterPro" id="IPR017432">
    <property type="entry name" value="Distrobrevin"/>
</dbReference>
<dbReference type="InterPro" id="IPR043145">
    <property type="entry name" value="Znf_ZZ_sf"/>
</dbReference>
<evidence type="ECO:0000259" key="18">
    <source>
        <dbReference type="PROSITE" id="PS50135"/>
    </source>
</evidence>
<evidence type="ECO:0000256" key="15">
    <source>
        <dbReference type="PROSITE-ProRule" id="PRU00228"/>
    </source>
</evidence>
<keyword evidence="4" id="KW-1003">Cell membrane</keyword>
<evidence type="ECO:0000256" key="10">
    <source>
        <dbReference type="ARBA" id="ARBA00023018"/>
    </source>
</evidence>
<evidence type="ECO:0000256" key="2">
    <source>
        <dbReference type="ARBA" id="ARBA00004496"/>
    </source>
</evidence>
<dbReference type="PIRSF" id="PIRSF038204">
    <property type="entry name" value="Distrobrevin"/>
    <property type="match status" value="1"/>
</dbReference>
<dbReference type="SUPFAM" id="SSF57850">
    <property type="entry name" value="RING/U-box"/>
    <property type="match status" value="1"/>
</dbReference>
<dbReference type="GO" id="GO:0008270">
    <property type="term" value="F:zinc ion binding"/>
    <property type="evidence" value="ECO:0007669"/>
    <property type="project" value="UniProtKB-KW"/>
</dbReference>
<feature type="region of interest" description="Disordered" evidence="17">
    <location>
        <begin position="534"/>
        <end position="579"/>
    </location>
</feature>
<proteinExistence type="inferred from homology"/>
<evidence type="ECO:0000256" key="4">
    <source>
        <dbReference type="ARBA" id="ARBA00022475"/>
    </source>
</evidence>
<feature type="compositionally biased region" description="Acidic residues" evidence="17">
    <location>
        <begin position="659"/>
        <end position="670"/>
    </location>
</feature>
<name>A0A3P8RVF5_AMPPE</name>
<dbReference type="InterPro" id="IPR015154">
    <property type="entry name" value="EF-hand_dom_typ2"/>
</dbReference>
<evidence type="ECO:0000313" key="19">
    <source>
        <dbReference type="Ensembl" id="ENSAPEP00000004628.1"/>
    </source>
</evidence>